<reference evidence="2 3" key="1">
    <citation type="journal article" date="2016" name="Proc. Natl. Acad. Sci. U.S.A.">
        <title>Comparative genomics of biotechnologically important yeasts.</title>
        <authorList>
            <person name="Riley R."/>
            <person name="Haridas S."/>
            <person name="Wolfe K.H."/>
            <person name="Lopes M.R."/>
            <person name="Hittinger C.T."/>
            <person name="Goeker M."/>
            <person name="Salamov A.A."/>
            <person name="Wisecaver J.H."/>
            <person name="Long T.M."/>
            <person name="Calvey C.H."/>
            <person name="Aerts A.L."/>
            <person name="Barry K.W."/>
            <person name="Choi C."/>
            <person name="Clum A."/>
            <person name="Coughlan A.Y."/>
            <person name="Deshpande S."/>
            <person name="Douglass A.P."/>
            <person name="Hanson S.J."/>
            <person name="Klenk H.-P."/>
            <person name="LaButti K.M."/>
            <person name="Lapidus A."/>
            <person name="Lindquist E.A."/>
            <person name="Lipzen A.M."/>
            <person name="Meier-Kolthoff J.P."/>
            <person name="Ohm R.A."/>
            <person name="Otillar R.P."/>
            <person name="Pangilinan J.L."/>
            <person name="Peng Y."/>
            <person name="Rokas A."/>
            <person name="Rosa C.A."/>
            <person name="Scheuner C."/>
            <person name="Sibirny A.A."/>
            <person name="Slot J.C."/>
            <person name="Stielow J.B."/>
            <person name="Sun H."/>
            <person name="Kurtzman C.P."/>
            <person name="Blackwell M."/>
            <person name="Grigoriev I.V."/>
            <person name="Jeffries T.W."/>
        </authorList>
    </citation>
    <scope>NUCLEOTIDE SEQUENCE [LARGE SCALE GENOMIC DNA]</scope>
    <source>
        <strain evidence="3">ATCC 58044 / CBS 1984 / NCYC 433 / NRRL Y-366-8</strain>
    </source>
</reference>
<evidence type="ECO:0000313" key="2">
    <source>
        <dbReference type="EMBL" id="ODQ56623.1"/>
    </source>
</evidence>
<feature type="non-terminal residue" evidence="2">
    <location>
        <position position="1"/>
    </location>
</feature>
<dbReference type="Proteomes" id="UP000094112">
    <property type="component" value="Unassembled WGS sequence"/>
</dbReference>
<dbReference type="InterPro" id="IPR043502">
    <property type="entry name" value="DNA/RNA_pol_sf"/>
</dbReference>
<dbReference type="PANTHER" id="PTHR33064">
    <property type="entry name" value="POL PROTEIN"/>
    <property type="match status" value="1"/>
</dbReference>
<gene>
    <name evidence="2" type="ORF">WICANDRAFT_23368</name>
</gene>
<dbReference type="PANTHER" id="PTHR33064:SF37">
    <property type="entry name" value="RIBONUCLEASE H"/>
    <property type="match status" value="1"/>
</dbReference>
<dbReference type="EMBL" id="KV454251">
    <property type="protein sequence ID" value="ODQ56623.1"/>
    <property type="molecule type" value="Genomic_DNA"/>
</dbReference>
<dbReference type="InterPro" id="IPR051320">
    <property type="entry name" value="Viral_Replic_Matur_Polypro"/>
</dbReference>
<dbReference type="OrthoDB" id="4025440at2759"/>
<dbReference type="InterPro" id="IPR000477">
    <property type="entry name" value="RT_dom"/>
</dbReference>
<dbReference type="AlphaFoldDB" id="A0A1E3NU73"/>
<evidence type="ECO:0000259" key="1">
    <source>
        <dbReference type="PROSITE" id="PS50878"/>
    </source>
</evidence>
<sequence>LPFGMASSTSAFNVRLQDVLKDVKLVGGAELLSYIDDIIIASPTMADSETNLSLLLAHLKKLSITINHSKLKKHLPSLDYLGYTIGHNSLKIPDSKLDAVKNLSCPTSVGEVQSVLGLFNFLRTFIQEYS</sequence>
<dbReference type="Gene3D" id="3.30.70.270">
    <property type="match status" value="2"/>
</dbReference>
<keyword evidence="3" id="KW-1185">Reference proteome</keyword>
<feature type="non-terminal residue" evidence="2">
    <location>
        <position position="130"/>
    </location>
</feature>
<dbReference type="InterPro" id="IPR043128">
    <property type="entry name" value="Rev_trsase/Diguanyl_cyclase"/>
</dbReference>
<dbReference type="Pfam" id="PF00078">
    <property type="entry name" value="RVT_1"/>
    <property type="match status" value="1"/>
</dbReference>
<dbReference type="RefSeq" id="XP_019035830.1">
    <property type="nucleotide sequence ID" value="XM_019180986.1"/>
</dbReference>
<dbReference type="STRING" id="683960.A0A1E3NU73"/>
<protein>
    <recommendedName>
        <fullName evidence="1">Reverse transcriptase domain-containing protein</fullName>
    </recommendedName>
</protein>
<accession>A0A1E3NU73</accession>
<proteinExistence type="predicted"/>
<dbReference type="GeneID" id="30198232"/>
<dbReference type="SUPFAM" id="SSF56672">
    <property type="entry name" value="DNA/RNA polymerases"/>
    <property type="match status" value="1"/>
</dbReference>
<name>A0A1E3NU73_WICAA</name>
<dbReference type="PROSITE" id="PS50878">
    <property type="entry name" value="RT_POL"/>
    <property type="match status" value="1"/>
</dbReference>
<evidence type="ECO:0000313" key="3">
    <source>
        <dbReference type="Proteomes" id="UP000094112"/>
    </source>
</evidence>
<feature type="domain" description="Reverse transcriptase" evidence="1">
    <location>
        <begin position="1"/>
        <end position="85"/>
    </location>
</feature>
<organism evidence="2 3">
    <name type="scientific">Wickerhamomyces anomalus (strain ATCC 58044 / CBS 1984 / NCYC 433 / NRRL Y-366-8)</name>
    <name type="common">Yeast</name>
    <name type="synonym">Hansenula anomala</name>
    <dbReference type="NCBI Taxonomy" id="683960"/>
    <lineage>
        <taxon>Eukaryota</taxon>
        <taxon>Fungi</taxon>
        <taxon>Dikarya</taxon>
        <taxon>Ascomycota</taxon>
        <taxon>Saccharomycotina</taxon>
        <taxon>Saccharomycetes</taxon>
        <taxon>Phaffomycetales</taxon>
        <taxon>Wickerhamomycetaceae</taxon>
        <taxon>Wickerhamomyces</taxon>
    </lineage>
</organism>